<keyword evidence="1" id="KW-0156">Chromatin regulator</keyword>
<dbReference type="STRING" id="106004.A0A1Y2G2V3"/>
<dbReference type="InParanoid" id="A0A1Y2G2V3"/>
<reference evidence="7 8" key="1">
    <citation type="submission" date="2016-07" db="EMBL/GenBank/DDBJ databases">
        <title>Pervasive Adenine N6-methylation of Active Genes in Fungi.</title>
        <authorList>
            <consortium name="DOE Joint Genome Institute"/>
            <person name="Mondo S.J."/>
            <person name="Dannebaum R.O."/>
            <person name="Kuo R.C."/>
            <person name="Labutti K."/>
            <person name="Haridas S."/>
            <person name="Kuo A."/>
            <person name="Salamov A."/>
            <person name="Ahrendt S.R."/>
            <person name="Lipzen A."/>
            <person name="Sullivan W."/>
            <person name="Andreopoulos W.B."/>
            <person name="Clum A."/>
            <person name="Lindquist E."/>
            <person name="Daum C."/>
            <person name="Ramamoorthy G.K."/>
            <person name="Gryganskyi A."/>
            <person name="Culley D."/>
            <person name="Magnuson J.K."/>
            <person name="James T.Y."/>
            <person name="O'Malley M.A."/>
            <person name="Stajich J.E."/>
            <person name="Spatafora J.W."/>
            <person name="Visel A."/>
            <person name="Grigoriev I.V."/>
        </authorList>
    </citation>
    <scope>NUCLEOTIDE SEQUENCE [LARGE SCALE GENOMIC DNA]</scope>
    <source>
        <strain evidence="7 8">62-1032</strain>
    </source>
</reference>
<dbReference type="GO" id="GO:0006355">
    <property type="term" value="P:regulation of DNA-templated transcription"/>
    <property type="evidence" value="ECO:0007669"/>
    <property type="project" value="InterPro"/>
</dbReference>
<accession>A0A1Y2G2V3</accession>
<evidence type="ECO:0000313" key="8">
    <source>
        <dbReference type="Proteomes" id="UP000193467"/>
    </source>
</evidence>
<keyword evidence="3" id="KW-0804">Transcription</keyword>
<dbReference type="Proteomes" id="UP000193467">
    <property type="component" value="Unassembled WGS sequence"/>
</dbReference>
<dbReference type="InterPro" id="IPR052406">
    <property type="entry name" value="Chromatin_Remodeling_Comp"/>
</dbReference>
<evidence type="ECO:0000256" key="2">
    <source>
        <dbReference type="ARBA" id="ARBA00023015"/>
    </source>
</evidence>
<evidence type="ECO:0000259" key="6">
    <source>
        <dbReference type="PROSITE" id="PS51526"/>
    </source>
</evidence>
<feature type="region of interest" description="Disordered" evidence="5">
    <location>
        <begin position="1"/>
        <end position="44"/>
    </location>
</feature>
<keyword evidence="4" id="KW-0539">Nucleus</keyword>
<dbReference type="PANTHER" id="PTHR22970:SF14">
    <property type="entry name" value="AT-RICH INTERACTIVE DOMAIN-CONTAINING PROTEIN 2"/>
    <property type="match status" value="1"/>
</dbReference>
<feature type="domain" description="RFX-type winged-helix" evidence="6">
    <location>
        <begin position="415"/>
        <end position="494"/>
    </location>
</feature>
<evidence type="ECO:0000256" key="4">
    <source>
        <dbReference type="ARBA" id="ARBA00023242"/>
    </source>
</evidence>
<sequence>MSTRSQGQSTPAGRPGSSRAGQQPYPAPGSSARPGGSRAGQSTYLSPRTIARDKWSRIFGGSAYLEAGPSNRLVLSIRSWVPAEVDFALDRFLQVSGQDPELLRFVELPGLLEGLVDLIRAFLDARVEDRSSSTFGLWVDQAKETTRRRACEAALVLRNLTTDKHNVGVVSKSKKIRPLIADVLEEGALEGGEDTNELRVYLLEVLEVIAEETPLALPGQQARSNKTGAIVPITEAPTSPAFRLFPLLVALTRSADRALVIASFRCLTALSLNDTSDAALALLTYESTEPLPKPLPHPIQTAIELLPIADADLGAVVLDYIYQHTLLPANAVLFCARPDLLQILRLVCTKLHLGAKKETIEVVLPLKGSEAEEWYKTQPPRHKRNIGLSQQRELSAKLEGDEISRLAALAEPARTLNWLRTVFEAAPDAEVTQVALWQAYRSEFEPLVALKITGALLPASDVIKMSSEAFVDALPMVIEQPEKRFVIRGMRIRDRTDMRTVYICRWSGCPAPLGPSSPSTLYWHLHHTHLAASPPPPKCAWSTCTYTSPQTSPSLLTADLTLHARTHIPSYHPPPGYGNPPEPHLDSQGAIPDPPITMQHERYHAQLDENLEVTGLGFLACLVLRNVARTVKVALGNPAGGASVNSLAQGEMSIFEAIEAASEGTEQKDGVVARLEKIDFAEAKSGAEALMGLENKLVRTTVEDHGLGKILGEVLEVVTVCRKAMANREKAEENEVPMEA</sequence>
<dbReference type="AlphaFoldDB" id="A0A1Y2G2V3"/>
<gene>
    <name evidence="7" type="ORF">BCR35DRAFT_320194</name>
</gene>
<dbReference type="EMBL" id="MCGR01000002">
    <property type="protein sequence ID" value="ORY91694.1"/>
    <property type="molecule type" value="Genomic_DNA"/>
</dbReference>
<evidence type="ECO:0000256" key="3">
    <source>
        <dbReference type="ARBA" id="ARBA00023163"/>
    </source>
</evidence>
<dbReference type="OrthoDB" id="338531at2759"/>
<organism evidence="7 8">
    <name type="scientific">Leucosporidium creatinivorum</name>
    <dbReference type="NCBI Taxonomy" id="106004"/>
    <lineage>
        <taxon>Eukaryota</taxon>
        <taxon>Fungi</taxon>
        <taxon>Dikarya</taxon>
        <taxon>Basidiomycota</taxon>
        <taxon>Pucciniomycotina</taxon>
        <taxon>Microbotryomycetes</taxon>
        <taxon>Leucosporidiales</taxon>
        <taxon>Leucosporidium</taxon>
    </lineage>
</organism>
<protein>
    <recommendedName>
        <fullName evidence="6">RFX-type winged-helix domain-containing protein</fullName>
    </recommendedName>
</protein>
<comment type="caution">
    <text evidence="7">The sequence shown here is derived from an EMBL/GenBank/DDBJ whole genome shotgun (WGS) entry which is preliminary data.</text>
</comment>
<feature type="compositionally biased region" description="Low complexity" evidence="5">
    <location>
        <begin position="28"/>
        <end position="40"/>
    </location>
</feature>
<keyword evidence="8" id="KW-1185">Reference proteome</keyword>
<name>A0A1Y2G2V3_9BASI</name>
<dbReference type="FunCoup" id="A0A1Y2G2V3">
    <property type="interactions" value="8"/>
</dbReference>
<dbReference type="GO" id="GO:0006325">
    <property type="term" value="P:chromatin organization"/>
    <property type="evidence" value="ECO:0007669"/>
    <property type="project" value="UniProtKB-KW"/>
</dbReference>
<evidence type="ECO:0000256" key="1">
    <source>
        <dbReference type="ARBA" id="ARBA00022853"/>
    </source>
</evidence>
<dbReference type="PANTHER" id="PTHR22970">
    <property type="entry name" value="AT-RICH INTERACTIVE DOMAIN-CONTAINING PROTEIN 2"/>
    <property type="match status" value="1"/>
</dbReference>
<evidence type="ECO:0000256" key="5">
    <source>
        <dbReference type="SAM" id="MobiDB-lite"/>
    </source>
</evidence>
<dbReference type="PROSITE" id="PS51526">
    <property type="entry name" value="RFX_DBD"/>
    <property type="match status" value="1"/>
</dbReference>
<dbReference type="InterPro" id="IPR003150">
    <property type="entry name" value="DNA-bd_RFX"/>
</dbReference>
<proteinExistence type="predicted"/>
<feature type="compositionally biased region" description="Polar residues" evidence="5">
    <location>
        <begin position="1"/>
        <end position="11"/>
    </location>
</feature>
<keyword evidence="2" id="KW-0805">Transcription regulation</keyword>
<dbReference type="GO" id="GO:0003677">
    <property type="term" value="F:DNA binding"/>
    <property type="evidence" value="ECO:0007669"/>
    <property type="project" value="InterPro"/>
</dbReference>
<dbReference type="GO" id="GO:0016586">
    <property type="term" value="C:RSC-type complex"/>
    <property type="evidence" value="ECO:0007669"/>
    <property type="project" value="TreeGrafter"/>
</dbReference>
<evidence type="ECO:0000313" key="7">
    <source>
        <dbReference type="EMBL" id="ORY91694.1"/>
    </source>
</evidence>